<dbReference type="STRING" id="98765.A0A2R6NPR2"/>
<dbReference type="SUPFAM" id="SSF82171">
    <property type="entry name" value="DPP6 N-terminal domain-like"/>
    <property type="match status" value="1"/>
</dbReference>
<dbReference type="PANTHER" id="PTHR43056">
    <property type="entry name" value="PEPTIDASE S9 PROLYL OLIGOPEPTIDASE"/>
    <property type="match status" value="1"/>
</dbReference>
<gene>
    <name evidence="2" type="ORF">PHLCEN_2v9792</name>
</gene>
<dbReference type="GO" id="GO:0008236">
    <property type="term" value="F:serine-type peptidase activity"/>
    <property type="evidence" value="ECO:0007669"/>
    <property type="project" value="InterPro"/>
</dbReference>
<name>A0A2R6NPR2_9APHY</name>
<dbReference type="OrthoDB" id="43744at2759"/>
<sequence>MSKIAPYGTWASPLTANAIIQNAASIDDVIVDPVTSKIYHVENRPSEGGRMVVVKTEEGIDVVGKDWNCRTGVHEYGGASATAYGGHIYFSNFADGRVYTVEDGKEPKAITPESKVHRYANFAVHPLHRHLLVVVQEDHTHPAPADVVNTLCTVDSSTQTVSSLLAGMDFYAAPSFSPDGSHLIWVQWSHPDMPWDGSEIYIASVQTEDHKLKLENIRRVAGQKDKISAGYPTWASNDVVLFTSDESGYQNPWKYTLSTGTATAVLQTPVKEDFSLPAWFLGGSYGAPIDKEGKMAVCTALRNGRSVLYVVSLLSGTLEEIDCPYVSIEHVRHVVDDVVVFVGAKDDAPPHIVLCAIKDYSKPKFSVLQKETAEVKPPIPSSYISRPVPLTLEVPPNGEPLYVVFYPPTNPEYAVPGDEKPPCIVNVHGGPTGVATQELSLTTQFFTSRGWAWVDVNYGGSCGFGRQYINRLQGQWGIVEVRDCALSASVLAQTHSLIDPARTAIRGRSSGGFTVLATLCAYPEAFAAAASLYGISDLQKLDEFTHKFESRYCEKLIGGTFSDVPNVYKERSPINNADKIKSPLLILQGSIDAVVPPQQAEDIVKTIKENGGQVEYVLFEGEGHGWRKAENIKAALEKELAFYEKTFGLNLTQ</sequence>
<dbReference type="Proteomes" id="UP000186601">
    <property type="component" value="Unassembled WGS sequence"/>
</dbReference>
<dbReference type="Gene3D" id="3.40.50.1820">
    <property type="entry name" value="alpha/beta hydrolase"/>
    <property type="match status" value="1"/>
</dbReference>
<dbReference type="AlphaFoldDB" id="A0A2R6NPR2"/>
<dbReference type="Gene3D" id="2.120.10.30">
    <property type="entry name" value="TolB, C-terminal domain"/>
    <property type="match status" value="1"/>
</dbReference>
<keyword evidence="3" id="KW-1185">Reference proteome</keyword>
<dbReference type="Pfam" id="PF00326">
    <property type="entry name" value="Peptidase_S9"/>
    <property type="match status" value="1"/>
</dbReference>
<proteinExistence type="predicted"/>
<evidence type="ECO:0000313" key="2">
    <source>
        <dbReference type="EMBL" id="PSR74495.1"/>
    </source>
</evidence>
<dbReference type="SUPFAM" id="SSF53474">
    <property type="entry name" value="alpha/beta-Hydrolases"/>
    <property type="match status" value="1"/>
</dbReference>
<evidence type="ECO:0000259" key="1">
    <source>
        <dbReference type="Pfam" id="PF00326"/>
    </source>
</evidence>
<dbReference type="PANTHER" id="PTHR43056:SF5">
    <property type="entry name" value="PEPTIDASE S9 PROLYL OLIGOPEPTIDASE CATALYTIC DOMAIN-CONTAINING PROTEIN"/>
    <property type="match status" value="1"/>
</dbReference>
<dbReference type="EMBL" id="MLYV02000983">
    <property type="protein sequence ID" value="PSR74495.1"/>
    <property type="molecule type" value="Genomic_DNA"/>
</dbReference>
<feature type="domain" description="Peptidase S9 prolyl oligopeptidase catalytic" evidence="1">
    <location>
        <begin position="439"/>
        <end position="648"/>
    </location>
</feature>
<evidence type="ECO:0000313" key="3">
    <source>
        <dbReference type="Proteomes" id="UP000186601"/>
    </source>
</evidence>
<dbReference type="InterPro" id="IPR011042">
    <property type="entry name" value="6-blade_b-propeller_TolB-like"/>
</dbReference>
<reference evidence="2 3" key="1">
    <citation type="submission" date="2018-02" db="EMBL/GenBank/DDBJ databases">
        <title>Genome sequence of the basidiomycete white-rot fungus Phlebia centrifuga.</title>
        <authorList>
            <person name="Granchi Z."/>
            <person name="Peng M."/>
            <person name="de Vries R.P."/>
            <person name="Hilden K."/>
            <person name="Makela M.R."/>
            <person name="Grigoriev I."/>
            <person name="Riley R."/>
        </authorList>
    </citation>
    <scope>NUCLEOTIDE SEQUENCE [LARGE SCALE GENOMIC DNA]</scope>
    <source>
        <strain evidence="2 3">FBCC195</strain>
    </source>
</reference>
<protein>
    <recommendedName>
        <fullName evidence="1">Peptidase S9 prolyl oligopeptidase catalytic domain-containing protein</fullName>
    </recommendedName>
</protein>
<organism evidence="2 3">
    <name type="scientific">Hermanssonia centrifuga</name>
    <dbReference type="NCBI Taxonomy" id="98765"/>
    <lineage>
        <taxon>Eukaryota</taxon>
        <taxon>Fungi</taxon>
        <taxon>Dikarya</taxon>
        <taxon>Basidiomycota</taxon>
        <taxon>Agaricomycotina</taxon>
        <taxon>Agaricomycetes</taxon>
        <taxon>Polyporales</taxon>
        <taxon>Meruliaceae</taxon>
        <taxon>Hermanssonia</taxon>
    </lineage>
</organism>
<dbReference type="InterPro" id="IPR001375">
    <property type="entry name" value="Peptidase_S9_cat"/>
</dbReference>
<comment type="caution">
    <text evidence="2">The sequence shown here is derived from an EMBL/GenBank/DDBJ whole genome shotgun (WGS) entry which is preliminary data.</text>
</comment>
<accession>A0A2R6NPR2</accession>
<dbReference type="InterPro" id="IPR050585">
    <property type="entry name" value="Xaa-Pro_dipeptidyl-ppase/CocE"/>
</dbReference>
<dbReference type="GO" id="GO:0006508">
    <property type="term" value="P:proteolysis"/>
    <property type="evidence" value="ECO:0007669"/>
    <property type="project" value="InterPro"/>
</dbReference>
<dbReference type="InterPro" id="IPR029058">
    <property type="entry name" value="AB_hydrolase_fold"/>
</dbReference>